<proteinExistence type="predicted"/>
<protein>
    <submittedName>
        <fullName evidence="1">Uncharacterized protein</fullName>
    </submittedName>
</protein>
<evidence type="ECO:0000313" key="1">
    <source>
        <dbReference type="EMBL" id="JAE32542.1"/>
    </source>
</evidence>
<dbReference type="EMBL" id="GBRH01165354">
    <property type="protein sequence ID" value="JAE32542.1"/>
    <property type="molecule type" value="Transcribed_RNA"/>
</dbReference>
<dbReference type="AlphaFoldDB" id="A0A0A9H712"/>
<name>A0A0A9H712_ARUDO</name>
<organism evidence="1">
    <name type="scientific">Arundo donax</name>
    <name type="common">Giant reed</name>
    <name type="synonym">Donax arundinaceus</name>
    <dbReference type="NCBI Taxonomy" id="35708"/>
    <lineage>
        <taxon>Eukaryota</taxon>
        <taxon>Viridiplantae</taxon>
        <taxon>Streptophyta</taxon>
        <taxon>Embryophyta</taxon>
        <taxon>Tracheophyta</taxon>
        <taxon>Spermatophyta</taxon>
        <taxon>Magnoliopsida</taxon>
        <taxon>Liliopsida</taxon>
        <taxon>Poales</taxon>
        <taxon>Poaceae</taxon>
        <taxon>PACMAD clade</taxon>
        <taxon>Arundinoideae</taxon>
        <taxon>Arundineae</taxon>
        <taxon>Arundo</taxon>
    </lineage>
</organism>
<reference evidence="1" key="2">
    <citation type="journal article" date="2015" name="Data Brief">
        <title>Shoot transcriptome of the giant reed, Arundo donax.</title>
        <authorList>
            <person name="Barrero R.A."/>
            <person name="Guerrero F.D."/>
            <person name="Moolhuijzen P."/>
            <person name="Goolsby J.A."/>
            <person name="Tidwell J."/>
            <person name="Bellgard S.E."/>
            <person name="Bellgard M.I."/>
        </authorList>
    </citation>
    <scope>NUCLEOTIDE SEQUENCE</scope>
    <source>
        <tissue evidence="1">Shoot tissue taken approximately 20 cm above the soil surface</tissue>
    </source>
</reference>
<reference evidence="1" key="1">
    <citation type="submission" date="2014-09" db="EMBL/GenBank/DDBJ databases">
        <authorList>
            <person name="Magalhaes I.L.F."/>
            <person name="Oliveira U."/>
            <person name="Santos F.R."/>
            <person name="Vidigal T.H.D.A."/>
            <person name="Brescovit A.D."/>
            <person name="Santos A.J."/>
        </authorList>
    </citation>
    <scope>NUCLEOTIDE SEQUENCE</scope>
    <source>
        <tissue evidence="1">Shoot tissue taken approximately 20 cm above the soil surface</tissue>
    </source>
</reference>
<accession>A0A0A9H712</accession>
<sequence length="158" mass="17720">MHPTPWTKPVSAQIWHGGRMHLVRACDRQPLKVPNTILATDIGHLHYLLVQQPAADWEHLHERPQLLVLLQQLRQILTYVRWSWGPHLRRHGPPGGEAGIRTVQAVHGGARRRGRGWATWVSIGTGGRGEGLCVYRRVSFSFLGAVAIPFFGKISAKP</sequence>